<gene>
    <name evidence="2" type="ORF">AOZ06_29550</name>
</gene>
<dbReference type="Proteomes" id="UP000063699">
    <property type="component" value="Chromosome"/>
</dbReference>
<dbReference type="InterPro" id="IPR000772">
    <property type="entry name" value="Ricin_B_lectin"/>
</dbReference>
<organism evidence="2 3">
    <name type="scientific">Kibdelosporangium phytohabitans</name>
    <dbReference type="NCBI Taxonomy" id="860235"/>
    <lineage>
        <taxon>Bacteria</taxon>
        <taxon>Bacillati</taxon>
        <taxon>Actinomycetota</taxon>
        <taxon>Actinomycetes</taxon>
        <taxon>Pseudonocardiales</taxon>
        <taxon>Pseudonocardiaceae</taxon>
        <taxon>Kibdelosporangium</taxon>
    </lineage>
</organism>
<name>A0A0N9I370_9PSEU</name>
<evidence type="ECO:0000313" key="3">
    <source>
        <dbReference type="Proteomes" id="UP000063699"/>
    </source>
</evidence>
<dbReference type="Pfam" id="PF00652">
    <property type="entry name" value="Ricin_B_lectin"/>
    <property type="match status" value="1"/>
</dbReference>
<dbReference type="SMART" id="SM00458">
    <property type="entry name" value="RICIN"/>
    <property type="match status" value="1"/>
</dbReference>
<evidence type="ECO:0000259" key="1">
    <source>
        <dbReference type="SMART" id="SM00458"/>
    </source>
</evidence>
<sequence>MASVTEGSTRVYLARKNTTKCLESANNAGHDGARVQQWQCQDQPGAYWLLNFHHWDTDGWPVLFLQHSAHPDKCLAIGNNSTANGANAELRTCQGQPGAYWKGFNTHDGFTAYQNMNSLKCLEIFNGSPNNGAVAQQWTCADQDWAKWNTVAKG</sequence>
<dbReference type="KEGG" id="kphy:AOZ06_29550"/>
<keyword evidence="3" id="KW-1185">Reference proteome</keyword>
<protein>
    <recommendedName>
        <fullName evidence="1">Ricin B lectin domain-containing protein</fullName>
    </recommendedName>
</protein>
<dbReference type="PROSITE" id="PS50231">
    <property type="entry name" value="RICIN_B_LECTIN"/>
    <property type="match status" value="1"/>
</dbReference>
<reference evidence="2 3" key="1">
    <citation type="submission" date="2015-07" db="EMBL/GenBank/DDBJ databases">
        <title>Genome sequencing of Kibdelosporangium phytohabitans.</title>
        <authorList>
            <person name="Qin S."/>
            <person name="Xing K."/>
        </authorList>
    </citation>
    <scope>NUCLEOTIDE SEQUENCE [LARGE SCALE GENOMIC DNA]</scope>
    <source>
        <strain evidence="2 3">KLBMP1111</strain>
    </source>
</reference>
<dbReference type="InterPro" id="IPR035992">
    <property type="entry name" value="Ricin_B-like_lectins"/>
</dbReference>
<evidence type="ECO:0000313" key="2">
    <source>
        <dbReference type="EMBL" id="ALG10486.1"/>
    </source>
</evidence>
<dbReference type="Gene3D" id="2.80.10.50">
    <property type="match status" value="1"/>
</dbReference>
<dbReference type="AlphaFoldDB" id="A0A0N9I370"/>
<feature type="domain" description="Ricin B lectin" evidence="1">
    <location>
        <begin position="8"/>
        <end position="151"/>
    </location>
</feature>
<dbReference type="CDD" id="cd00161">
    <property type="entry name" value="beta-trefoil_Ricin-like"/>
    <property type="match status" value="1"/>
</dbReference>
<proteinExistence type="predicted"/>
<accession>A0A0N9I370</accession>
<dbReference type="SUPFAM" id="SSF50370">
    <property type="entry name" value="Ricin B-like lectins"/>
    <property type="match status" value="1"/>
</dbReference>
<dbReference type="EMBL" id="CP012752">
    <property type="protein sequence ID" value="ALG10486.1"/>
    <property type="molecule type" value="Genomic_DNA"/>
</dbReference>